<protein>
    <submittedName>
        <fullName evidence="5">Goosecoid</fullName>
    </submittedName>
</protein>
<evidence type="ECO:0000313" key="6">
    <source>
        <dbReference type="Proteomes" id="UP001054837"/>
    </source>
</evidence>
<comment type="subcellular location">
    <subcellularLocation>
        <location evidence="1 2 3">Nucleus</location>
    </subcellularLocation>
</comment>
<feature type="domain" description="Homeobox" evidence="4">
    <location>
        <begin position="114"/>
        <end position="161"/>
    </location>
</feature>
<evidence type="ECO:0000259" key="4">
    <source>
        <dbReference type="PROSITE" id="PS50071"/>
    </source>
</evidence>
<dbReference type="PROSITE" id="PS50071">
    <property type="entry name" value="HOMEOBOX_2"/>
    <property type="match status" value="1"/>
</dbReference>
<reference evidence="5 6" key="1">
    <citation type="submission" date="2021-06" db="EMBL/GenBank/DDBJ databases">
        <title>Caerostris darwini draft genome.</title>
        <authorList>
            <person name="Kono N."/>
            <person name="Arakawa K."/>
        </authorList>
    </citation>
    <scope>NUCLEOTIDE SEQUENCE [LARGE SCALE GENOMIC DNA]</scope>
</reference>
<proteinExistence type="predicted"/>
<dbReference type="SUPFAM" id="SSF46689">
    <property type="entry name" value="Homeodomain-like"/>
    <property type="match status" value="1"/>
</dbReference>
<evidence type="ECO:0000256" key="2">
    <source>
        <dbReference type="PROSITE-ProRule" id="PRU00108"/>
    </source>
</evidence>
<organism evidence="5 6">
    <name type="scientific">Caerostris darwini</name>
    <dbReference type="NCBI Taxonomy" id="1538125"/>
    <lineage>
        <taxon>Eukaryota</taxon>
        <taxon>Metazoa</taxon>
        <taxon>Ecdysozoa</taxon>
        <taxon>Arthropoda</taxon>
        <taxon>Chelicerata</taxon>
        <taxon>Arachnida</taxon>
        <taxon>Araneae</taxon>
        <taxon>Araneomorphae</taxon>
        <taxon>Entelegynae</taxon>
        <taxon>Araneoidea</taxon>
        <taxon>Araneidae</taxon>
        <taxon>Caerostris</taxon>
    </lineage>
</organism>
<keyword evidence="6" id="KW-1185">Reference proteome</keyword>
<evidence type="ECO:0000313" key="5">
    <source>
        <dbReference type="EMBL" id="GIY68001.1"/>
    </source>
</evidence>
<dbReference type="Gene3D" id="1.10.10.60">
    <property type="entry name" value="Homeodomain-like"/>
    <property type="match status" value="1"/>
</dbReference>
<dbReference type="InterPro" id="IPR001356">
    <property type="entry name" value="HD"/>
</dbReference>
<evidence type="ECO:0000256" key="3">
    <source>
        <dbReference type="RuleBase" id="RU000682"/>
    </source>
</evidence>
<name>A0AAV4VC69_9ARAC</name>
<keyword evidence="2 3" id="KW-0539">Nucleus</keyword>
<dbReference type="GO" id="GO:0005634">
    <property type="term" value="C:nucleus"/>
    <property type="evidence" value="ECO:0007669"/>
    <property type="project" value="UniProtKB-SubCell"/>
</dbReference>
<dbReference type="AlphaFoldDB" id="A0AAV4VC69"/>
<dbReference type="Pfam" id="PF00046">
    <property type="entry name" value="Homeodomain"/>
    <property type="match status" value="1"/>
</dbReference>
<keyword evidence="2 3" id="KW-0238">DNA-binding</keyword>
<dbReference type="PANTHER" id="PTHR24329">
    <property type="entry name" value="HOMEOBOX PROTEIN ARISTALESS"/>
    <property type="match status" value="1"/>
</dbReference>
<dbReference type="GO" id="GO:0000977">
    <property type="term" value="F:RNA polymerase II transcription regulatory region sequence-specific DNA binding"/>
    <property type="evidence" value="ECO:0007669"/>
    <property type="project" value="TreeGrafter"/>
</dbReference>
<dbReference type="CDD" id="cd00086">
    <property type="entry name" value="homeodomain"/>
    <property type="match status" value="1"/>
</dbReference>
<evidence type="ECO:0000256" key="1">
    <source>
        <dbReference type="ARBA" id="ARBA00004123"/>
    </source>
</evidence>
<dbReference type="InterPro" id="IPR009057">
    <property type="entry name" value="Homeodomain-like_sf"/>
</dbReference>
<dbReference type="Proteomes" id="UP001054837">
    <property type="component" value="Unassembled WGS sequence"/>
</dbReference>
<dbReference type="PANTHER" id="PTHR24329:SF516">
    <property type="entry name" value="HOMEOBOX PROTEIN GOOSECOID"/>
    <property type="match status" value="1"/>
</dbReference>
<gene>
    <name evidence="5" type="primary">gsc</name>
    <name evidence="5" type="ORF">CDAR_28131</name>
</gene>
<dbReference type="EMBL" id="BPLQ01012809">
    <property type="protein sequence ID" value="GIY68001.1"/>
    <property type="molecule type" value="Genomic_DNA"/>
</dbReference>
<keyword evidence="2 3" id="KW-0371">Homeobox</keyword>
<comment type="caution">
    <text evidence="5">The sequence shown here is derived from an EMBL/GenBank/DDBJ whole genome shotgun (WGS) entry which is preliminary data.</text>
</comment>
<dbReference type="GO" id="GO:0000981">
    <property type="term" value="F:DNA-binding transcription factor activity, RNA polymerase II-specific"/>
    <property type="evidence" value="ECO:0007669"/>
    <property type="project" value="TreeGrafter"/>
</dbReference>
<sequence>MLHQGFSPLNNSYPCCFVTDFFKTYPTSPPSTQRNTPSFSIDSILARDSSSTVAGRLPVAPAGPSPLWAAATAPLHYHYAGADFCGYASMLPPYLSSSPVFLGGVPQGGGNHHRRKRRHRTIFTEEQLEQLEAAFEKTHYPDVLFREELALRVDLKEERVEALLYSYAETLLIAAIYFGPLRAAKGEGEKKATKAGNKEFN</sequence>
<dbReference type="SMART" id="SM00389">
    <property type="entry name" value="HOX"/>
    <property type="match status" value="1"/>
</dbReference>
<dbReference type="InterPro" id="IPR050649">
    <property type="entry name" value="Paired_Homeobox_TFs"/>
</dbReference>
<feature type="DNA-binding region" description="Homeobox" evidence="2">
    <location>
        <begin position="116"/>
        <end position="162"/>
    </location>
</feature>
<accession>A0AAV4VC69</accession>